<feature type="non-terminal residue" evidence="2">
    <location>
        <position position="83"/>
    </location>
</feature>
<keyword evidence="3" id="KW-1185">Reference proteome</keyword>
<evidence type="ECO:0000256" key="1">
    <source>
        <dbReference type="SAM" id="MobiDB-lite"/>
    </source>
</evidence>
<dbReference type="Gramene" id="KVG90770">
    <property type="protein sequence ID" value="KVG90770"/>
    <property type="gene ID" value="Ccrd_026113"/>
</dbReference>
<sequence>YFLKTQRRKFGPKCIFNHPKDKLALSALENGDGSALPERPSKPPSGVENGDGGQMDALTGGTNGNFHFTPAMLHNSKGLPTRP</sequence>
<comment type="caution">
    <text evidence="2">The sequence shown here is derived from an EMBL/GenBank/DDBJ whole genome shotgun (WGS) entry which is preliminary data.</text>
</comment>
<reference evidence="2 3" key="1">
    <citation type="journal article" date="2016" name="Sci. Rep.">
        <title>The genome sequence of the outbreeding globe artichoke constructed de novo incorporating a phase-aware low-pass sequencing strategy of F1 progeny.</title>
        <authorList>
            <person name="Scaglione D."/>
            <person name="Reyes-Chin-Wo S."/>
            <person name="Acquadro A."/>
            <person name="Froenicke L."/>
            <person name="Portis E."/>
            <person name="Beitel C."/>
            <person name="Tirone M."/>
            <person name="Mauro R."/>
            <person name="Lo Monaco A."/>
            <person name="Mauromicale G."/>
            <person name="Faccioli P."/>
            <person name="Cattivelli L."/>
            <person name="Rieseberg L."/>
            <person name="Michelmore R."/>
            <person name="Lanteri S."/>
        </authorList>
    </citation>
    <scope>NUCLEOTIDE SEQUENCE [LARGE SCALE GENOMIC DNA]</scope>
    <source>
        <strain evidence="2">2C</strain>
    </source>
</reference>
<feature type="non-terminal residue" evidence="2">
    <location>
        <position position="1"/>
    </location>
</feature>
<accession>A0A118I827</accession>
<organism evidence="2 3">
    <name type="scientific">Cynara cardunculus var. scolymus</name>
    <name type="common">Globe artichoke</name>
    <name type="synonym">Cynara scolymus</name>
    <dbReference type="NCBI Taxonomy" id="59895"/>
    <lineage>
        <taxon>Eukaryota</taxon>
        <taxon>Viridiplantae</taxon>
        <taxon>Streptophyta</taxon>
        <taxon>Embryophyta</taxon>
        <taxon>Tracheophyta</taxon>
        <taxon>Spermatophyta</taxon>
        <taxon>Magnoliopsida</taxon>
        <taxon>eudicotyledons</taxon>
        <taxon>Gunneridae</taxon>
        <taxon>Pentapetalae</taxon>
        <taxon>asterids</taxon>
        <taxon>campanulids</taxon>
        <taxon>Asterales</taxon>
        <taxon>Asteraceae</taxon>
        <taxon>Carduoideae</taxon>
        <taxon>Cardueae</taxon>
        <taxon>Carduinae</taxon>
        <taxon>Cynara</taxon>
    </lineage>
</organism>
<dbReference type="Proteomes" id="UP000243975">
    <property type="component" value="Unassembled WGS sequence"/>
</dbReference>
<gene>
    <name evidence="2" type="ORF">Ccrd_026113</name>
</gene>
<dbReference type="EMBL" id="LEKV01007442">
    <property type="protein sequence ID" value="KVG90770.1"/>
    <property type="molecule type" value="Genomic_DNA"/>
</dbReference>
<proteinExistence type="predicted"/>
<dbReference type="STRING" id="59895.A0A118I827"/>
<name>A0A118I827_CYNCS</name>
<evidence type="ECO:0000313" key="2">
    <source>
        <dbReference type="EMBL" id="KVG90770.1"/>
    </source>
</evidence>
<dbReference type="AlphaFoldDB" id="A0A118I827"/>
<feature type="region of interest" description="Disordered" evidence="1">
    <location>
        <begin position="30"/>
        <end position="83"/>
    </location>
</feature>
<evidence type="ECO:0000313" key="3">
    <source>
        <dbReference type="Proteomes" id="UP000243975"/>
    </source>
</evidence>
<protein>
    <submittedName>
        <fullName evidence="2">Uncharacterized protein</fullName>
    </submittedName>
</protein>